<gene>
    <name evidence="2" type="primary">25</name>
    <name evidence="2" type="ORF">Acj9p196</name>
</gene>
<dbReference type="GeneID" id="9926630"/>
<proteinExistence type="predicted"/>
<reference evidence="2 3" key="1">
    <citation type="journal article" date="2010" name="Virol. J.">
        <title>Genomes of the T4-related bacteriophages as windows on microbial genome evolution.</title>
        <authorList>
            <person name="Petrov V.M."/>
            <person name="Ratnayaka S."/>
            <person name="Nolan J.M."/>
            <person name="Miller E.S."/>
            <person name="Karam J.D."/>
        </authorList>
    </citation>
    <scope>NUCLEOTIDE SEQUENCE [LARGE SCALE GENOMIC DNA]</scope>
</reference>
<evidence type="ECO:0000313" key="2">
    <source>
        <dbReference type="EMBL" id="ADG60096.1"/>
    </source>
</evidence>
<dbReference type="EMBL" id="HM004124">
    <property type="protein sequence ID" value="ADG60096.1"/>
    <property type="molecule type" value="Genomic_DNA"/>
</dbReference>
<feature type="domain" description="IraD/Gp25-like" evidence="1">
    <location>
        <begin position="28"/>
        <end position="116"/>
    </location>
</feature>
<dbReference type="OrthoDB" id="13602at10239"/>
<dbReference type="Pfam" id="PF04965">
    <property type="entry name" value="GPW_gp25"/>
    <property type="match status" value="1"/>
</dbReference>
<sequence length="130" mass="14315">MTNINHLYSDLSPELNMAWNRDVAGSTGARAVKNSLLGIVTTKKGSRPFDPNFGCDIGDSLFENMTPLTANTIEKSITAAIHTYEPRIVRLNVAVDANYDGNSVIVTILFSILDNPDTLEQLKFRMRGGR</sequence>
<evidence type="ECO:0000259" key="1">
    <source>
        <dbReference type="Pfam" id="PF04965"/>
    </source>
</evidence>
<protein>
    <submittedName>
        <fullName evidence="2">Gp25 baseplate wedge subunit</fullName>
    </submittedName>
</protein>
<dbReference type="SUPFAM" id="SSF160719">
    <property type="entry name" value="gpW/gp25-like"/>
    <property type="match status" value="1"/>
</dbReference>
<name>E5EPY0_9CAUD</name>
<dbReference type="KEGG" id="vg:9926630"/>
<keyword evidence="3" id="KW-1185">Reference proteome</keyword>
<dbReference type="InterPro" id="IPR007048">
    <property type="entry name" value="IraD/Gp25-like"/>
</dbReference>
<organism evidence="2 3">
    <name type="scientific">Acinetobacter phage Acj9</name>
    <dbReference type="NCBI Taxonomy" id="760939"/>
    <lineage>
        <taxon>Viruses</taxon>
        <taxon>Duplodnaviria</taxon>
        <taxon>Heunggongvirae</taxon>
        <taxon>Uroviricota</taxon>
        <taxon>Caudoviricetes</taxon>
        <taxon>Pantevenvirales</taxon>
        <taxon>Straboviridae</taxon>
        <taxon>Twarogvirinae</taxon>
        <taxon>Acajnonavirus</taxon>
        <taxon>Acajnonavirus acj9</taxon>
    </lineage>
</organism>
<dbReference type="Proteomes" id="UP000008731">
    <property type="component" value="Segment"/>
</dbReference>
<dbReference type="Gene3D" id="3.10.450.40">
    <property type="match status" value="1"/>
</dbReference>
<evidence type="ECO:0000313" key="3">
    <source>
        <dbReference type="Proteomes" id="UP000008731"/>
    </source>
</evidence>
<dbReference type="RefSeq" id="YP_004010333.1">
    <property type="nucleotide sequence ID" value="NC_014663.1"/>
</dbReference>
<accession>E5EPY0</accession>